<gene>
    <name evidence="4" type="ORF">DJ013_10195</name>
</gene>
<dbReference type="Proteomes" id="UP000249873">
    <property type="component" value="Chromosome"/>
</dbReference>
<evidence type="ECO:0000313" key="5">
    <source>
        <dbReference type="Proteomes" id="UP000249873"/>
    </source>
</evidence>
<dbReference type="RefSeq" id="WP_111371714.1">
    <property type="nucleotide sequence ID" value="NZ_CP029480.1"/>
</dbReference>
<keyword evidence="1" id="KW-1133">Transmembrane helix</keyword>
<keyword evidence="5" id="KW-1185">Reference proteome</keyword>
<sequence>MQKRDKYNKIEDFLEDSSFRRWILNQEDIHNWEDWTLESPKRAKLVEEARLFLIALGVDELEISREEIQTALAETRNKILLHEINAQKTNAFWTKGWFRAAATLLVSFSLYFFYQSHQKSNLAFNYEKLVEEDNEGLIEQTNNSSEPQVISLSDGSSVLLQPKSKLSYPKKNSGNLRKVFLSGEAFFEIKKNPSKPFLVYANEVVTKVLGTSFRVKAYENDPNVEIIVKTGKVNVSQNETISKKSIIPVDLLPNESIVFNRKKVEFEKIQTLDLKLRPVEKELEKIENLSFEFEDVPVSQIFETIEKAYSVDIEYPENTLRNCYLTSSLGDQPLTEKLKIICESLGNSTRYELNNNEIIIKSNGCN</sequence>
<dbReference type="PIRSF" id="PIRSF018266">
    <property type="entry name" value="FecR"/>
    <property type="match status" value="1"/>
</dbReference>
<keyword evidence="1" id="KW-0472">Membrane</keyword>
<dbReference type="PANTHER" id="PTHR30273">
    <property type="entry name" value="PERIPLASMIC SIGNAL SENSOR AND SIGMA FACTOR ACTIVATOR FECR-RELATED"/>
    <property type="match status" value="1"/>
</dbReference>
<dbReference type="Gene3D" id="2.60.120.1440">
    <property type="match status" value="1"/>
</dbReference>
<protein>
    <submittedName>
        <fullName evidence="4">Iron dicitrate transport regulator FecR</fullName>
    </submittedName>
</protein>
<dbReference type="InterPro" id="IPR006860">
    <property type="entry name" value="FecR"/>
</dbReference>
<dbReference type="Gene3D" id="3.55.50.30">
    <property type="match status" value="1"/>
</dbReference>
<reference evidence="4 5" key="1">
    <citation type="submission" date="2018-05" db="EMBL/GenBank/DDBJ databases">
        <title>Complete genome sequence of Arcticibacterium luteifluviistationis SM1504T, a cytophagaceae bacterium isolated from Arctic surface seawater.</title>
        <authorList>
            <person name="Li Y."/>
            <person name="Qin Q.-L."/>
        </authorList>
    </citation>
    <scope>NUCLEOTIDE SEQUENCE [LARGE SCALE GENOMIC DNA]</scope>
    <source>
        <strain evidence="4 5">SM1504</strain>
    </source>
</reference>
<dbReference type="AlphaFoldDB" id="A0A2Z4GBL6"/>
<dbReference type="PANTHER" id="PTHR30273:SF2">
    <property type="entry name" value="PROTEIN FECR"/>
    <property type="match status" value="1"/>
</dbReference>
<accession>A0A2Z4GBL6</accession>
<dbReference type="EMBL" id="CP029480">
    <property type="protein sequence ID" value="AWV98521.1"/>
    <property type="molecule type" value="Genomic_DNA"/>
</dbReference>
<name>A0A2Z4GBL6_9BACT</name>
<evidence type="ECO:0000259" key="2">
    <source>
        <dbReference type="Pfam" id="PF04773"/>
    </source>
</evidence>
<feature type="domain" description="FecR protein" evidence="2">
    <location>
        <begin position="147"/>
        <end position="233"/>
    </location>
</feature>
<dbReference type="OrthoDB" id="645173at2"/>
<dbReference type="InterPro" id="IPR012373">
    <property type="entry name" value="Ferrdict_sens_TM"/>
</dbReference>
<dbReference type="Pfam" id="PF04773">
    <property type="entry name" value="FecR"/>
    <property type="match status" value="1"/>
</dbReference>
<evidence type="ECO:0000256" key="1">
    <source>
        <dbReference type="SAM" id="Phobius"/>
    </source>
</evidence>
<proteinExistence type="predicted"/>
<evidence type="ECO:0000259" key="3">
    <source>
        <dbReference type="Pfam" id="PF16344"/>
    </source>
</evidence>
<dbReference type="Pfam" id="PF16344">
    <property type="entry name" value="FecR_C"/>
    <property type="match status" value="1"/>
</dbReference>
<organism evidence="4 5">
    <name type="scientific">Arcticibacterium luteifluviistationis</name>
    <dbReference type="NCBI Taxonomy" id="1784714"/>
    <lineage>
        <taxon>Bacteria</taxon>
        <taxon>Pseudomonadati</taxon>
        <taxon>Bacteroidota</taxon>
        <taxon>Cytophagia</taxon>
        <taxon>Cytophagales</taxon>
        <taxon>Leadbetterellaceae</taxon>
        <taxon>Arcticibacterium</taxon>
    </lineage>
</organism>
<evidence type="ECO:0000313" key="4">
    <source>
        <dbReference type="EMBL" id="AWV98521.1"/>
    </source>
</evidence>
<feature type="domain" description="Protein FecR C-terminal" evidence="3">
    <location>
        <begin position="291"/>
        <end position="360"/>
    </location>
</feature>
<feature type="transmembrane region" description="Helical" evidence="1">
    <location>
        <begin position="96"/>
        <end position="114"/>
    </location>
</feature>
<keyword evidence="1" id="KW-0812">Transmembrane</keyword>
<dbReference type="InterPro" id="IPR032508">
    <property type="entry name" value="FecR_C"/>
</dbReference>
<dbReference type="KEGG" id="als:DJ013_10195"/>
<dbReference type="GO" id="GO:0016989">
    <property type="term" value="F:sigma factor antagonist activity"/>
    <property type="evidence" value="ECO:0007669"/>
    <property type="project" value="TreeGrafter"/>
</dbReference>